<protein>
    <recommendedName>
        <fullName evidence="1">Chaperone NapD</fullName>
    </recommendedName>
    <alternativeName>
        <fullName evidence="1">NapA signal peptide-binding chaperone NapD</fullName>
    </alternativeName>
</protein>
<dbReference type="InterPro" id="IPR005623">
    <property type="entry name" value="Chaperone_NapD_NO3_reduct"/>
</dbReference>
<dbReference type="RefSeq" id="WP_015724084.1">
    <property type="nucleotide sequence ID" value="NC_014972.1"/>
</dbReference>
<evidence type="ECO:0000313" key="3">
    <source>
        <dbReference type="Proteomes" id="UP000006365"/>
    </source>
</evidence>
<dbReference type="GO" id="GO:0005048">
    <property type="term" value="F:signal sequence binding"/>
    <property type="evidence" value="ECO:0007669"/>
    <property type="project" value="UniProtKB-UniRule"/>
</dbReference>
<evidence type="ECO:0000256" key="1">
    <source>
        <dbReference type="HAMAP-Rule" id="MF_02200"/>
    </source>
</evidence>
<dbReference type="Proteomes" id="UP000006365">
    <property type="component" value="Chromosome"/>
</dbReference>
<comment type="similarity">
    <text evidence="1">Belongs to the NapD family.</text>
</comment>
<accession>A0A7U3YLQ7</accession>
<dbReference type="Pfam" id="PF03927">
    <property type="entry name" value="NapD"/>
    <property type="match status" value="1"/>
</dbReference>
<dbReference type="KEGG" id="dpr:Despr_1380"/>
<evidence type="ECO:0000313" key="2">
    <source>
        <dbReference type="EMBL" id="ADW17543.1"/>
    </source>
</evidence>
<comment type="function">
    <text evidence="1">Chaperone for NapA, the catalytic subunit of the periplasmic nitrate reductase. It binds directly and specifically to the twin-arginine signal peptide of NapA, preventing premature interaction with the Tat translocase and premature export.</text>
</comment>
<dbReference type="GO" id="GO:0005737">
    <property type="term" value="C:cytoplasm"/>
    <property type="evidence" value="ECO:0007669"/>
    <property type="project" value="UniProtKB-SubCell"/>
</dbReference>
<sequence length="96" mass="10145">MPIGGAVIAIRPADMETATTQLLALAGVEIHGADQRGNIVAVLETQTCDEMERLLTAINECPLVLHAGLTYLNMEDQLADTVNTRTRPTGEDGAGV</sequence>
<proteinExistence type="inferred from homology"/>
<keyword evidence="3" id="KW-1185">Reference proteome</keyword>
<keyword evidence="1" id="KW-0963">Cytoplasm</keyword>
<dbReference type="AlphaFoldDB" id="A0A7U3YLQ7"/>
<name>A0A7U3YLQ7_DESPD</name>
<comment type="subcellular location">
    <subcellularLocation>
        <location evidence="1">Cytoplasm</location>
    </subcellularLocation>
</comment>
<dbReference type="HAMAP" id="MF_02200">
    <property type="entry name" value="NapD"/>
    <property type="match status" value="1"/>
</dbReference>
<comment type="subunit">
    <text evidence="1">Interacts with the cytoplasmic NapA precursor.</text>
</comment>
<keyword evidence="1" id="KW-0143">Chaperone</keyword>
<reference evidence="2 3" key="1">
    <citation type="journal article" date="2011" name="Stand. Genomic Sci.">
        <title>Complete genome sequence of Desulfobulbus propionicus type strain (1pr3).</title>
        <authorList>
            <person name="Pagani I."/>
            <person name="Lapidus A."/>
            <person name="Nolan M."/>
            <person name="Lucas S."/>
            <person name="Hammon N."/>
            <person name="Deshpande S."/>
            <person name="Cheng J.F."/>
            <person name="Chertkov O."/>
            <person name="Davenport K."/>
            <person name="Tapia R."/>
            <person name="Han C."/>
            <person name="Goodwin L."/>
            <person name="Pitluck S."/>
            <person name="Liolios K."/>
            <person name="Mavromatis K."/>
            <person name="Ivanova N."/>
            <person name="Mikhailova N."/>
            <person name="Pati A."/>
            <person name="Chen A."/>
            <person name="Palaniappan K."/>
            <person name="Land M."/>
            <person name="Hauser L."/>
            <person name="Chang Y.J."/>
            <person name="Jeffries C.D."/>
            <person name="Detter J.C."/>
            <person name="Brambilla E."/>
            <person name="Kannan K.P."/>
            <person name="Djao O.D."/>
            <person name="Rohde M."/>
            <person name="Pukall R."/>
            <person name="Spring S."/>
            <person name="Goker M."/>
            <person name="Sikorski J."/>
            <person name="Woyke T."/>
            <person name="Bristow J."/>
            <person name="Eisen J.A."/>
            <person name="Markowitz V."/>
            <person name="Hugenholtz P."/>
            <person name="Kyrpides N.C."/>
            <person name="Klenk H.P."/>
        </authorList>
    </citation>
    <scope>NUCLEOTIDE SEQUENCE [LARGE SCALE GENOMIC DNA]</scope>
    <source>
        <strain evidence="3">ATCC 33891 / DSM 2032 / 1pr3</strain>
    </source>
</reference>
<dbReference type="GO" id="GO:0051224">
    <property type="term" value="P:negative regulation of protein transport"/>
    <property type="evidence" value="ECO:0007669"/>
    <property type="project" value="UniProtKB-UniRule"/>
</dbReference>
<dbReference type="Gene3D" id="3.30.70.920">
    <property type="match status" value="1"/>
</dbReference>
<dbReference type="EMBL" id="CP002364">
    <property type="protein sequence ID" value="ADW17543.1"/>
    <property type="molecule type" value="Genomic_DNA"/>
</dbReference>
<gene>
    <name evidence="1" type="primary">napD</name>
    <name evidence="2" type="ordered locus">Despr_1380</name>
</gene>
<organism evidence="2 3">
    <name type="scientific">Desulfobulbus propionicus (strain ATCC 33891 / DSM 2032 / VKM B-1956 / 1pr3)</name>
    <dbReference type="NCBI Taxonomy" id="577650"/>
    <lineage>
        <taxon>Bacteria</taxon>
        <taxon>Pseudomonadati</taxon>
        <taxon>Thermodesulfobacteriota</taxon>
        <taxon>Desulfobulbia</taxon>
        <taxon>Desulfobulbales</taxon>
        <taxon>Desulfobulbaceae</taxon>
        <taxon>Desulfobulbus</taxon>
    </lineage>
</organism>